<dbReference type="GO" id="GO:0000155">
    <property type="term" value="F:phosphorelay sensor kinase activity"/>
    <property type="evidence" value="ECO:0007669"/>
    <property type="project" value="InterPro"/>
</dbReference>
<gene>
    <name evidence="3" type="ORF">B0I36DRAFT_396498</name>
</gene>
<dbReference type="SMART" id="SM00388">
    <property type="entry name" value="HisKA"/>
    <property type="match status" value="1"/>
</dbReference>
<feature type="compositionally biased region" description="Basic residues" evidence="1">
    <location>
        <begin position="478"/>
        <end position="492"/>
    </location>
</feature>
<accession>A0A9P9BJ31</accession>
<dbReference type="InterPro" id="IPR029016">
    <property type="entry name" value="GAF-like_dom_sf"/>
</dbReference>
<dbReference type="Gene3D" id="1.10.287.130">
    <property type="match status" value="1"/>
</dbReference>
<proteinExistence type="predicted"/>
<dbReference type="SUPFAM" id="SSF47384">
    <property type="entry name" value="Homodimeric domain of signal transducing histidine kinase"/>
    <property type="match status" value="1"/>
</dbReference>
<dbReference type="AlphaFoldDB" id="A0A9P9BJ31"/>
<dbReference type="InterPro" id="IPR003661">
    <property type="entry name" value="HisK_dim/P_dom"/>
</dbReference>
<feature type="domain" description="Signal transduction histidine kinase dimerisation/phosphoacceptor" evidence="2">
    <location>
        <begin position="567"/>
        <end position="632"/>
    </location>
</feature>
<dbReference type="Gene3D" id="3.30.450.40">
    <property type="match status" value="1"/>
</dbReference>
<dbReference type="Pfam" id="PF00512">
    <property type="entry name" value="HisKA"/>
    <property type="match status" value="1"/>
</dbReference>
<comment type="caution">
    <text evidence="3">The sequence shown here is derived from an EMBL/GenBank/DDBJ whole genome shotgun (WGS) entry which is preliminary data.</text>
</comment>
<dbReference type="InterPro" id="IPR003018">
    <property type="entry name" value="GAF"/>
</dbReference>
<feature type="compositionally biased region" description="Polar residues" evidence="1">
    <location>
        <begin position="457"/>
        <end position="468"/>
    </location>
</feature>
<dbReference type="FunFam" id="3.30.450.40:FF:000083">
    <property type="entry name" value="Sensor histidine kinase/response regulator, putative (AFU_orthologue AFUA_4G00660)"/>
    <property type="match status" value="1"/>
</dbReference>
<feature type="region of interest" description="Disordered" evidence="1">
    <location>
        <begin position="320"/>
        <end position="352"/>
    </location>
</feature>
<evidence type="ECO:0000259" key="2">
    <source>
        <dbReference type="SMART" id="SM00388"/>
    </source>
</evidence>
<organism evidence="3 4">
    <name type="scientific">Microdochium trichocladiopsis</name>
    <dbReference type="NCBI Taxonomy" id="1682393"/>
    <lineage>
        <taxon>Eukaryota</taxon>
        <taxon>Fungi</taxon>
        <taxon>Dikarya</taxon>
        <taxon>Ascomycota</taxon>
        <taxon>Pezizomycotina</taxon>
        <taxon>Sordariomycetes</taxon>
        <taxon>Xylariomycetidae</taxon>
        <taxon>Xylariales</taxon>
        <taxon>Microdochiaceae</taxon>
        <taxon>Microdochium</taxon>
    </lineage>
</organism>
<feature type="region of interest" description="Disordered" evidence="1">
    <location>
        <begin position="390"/>
        <end position="421"/>
    </location>
</feature>
<keyword evidence="4" id="KW-1185">Reference proteome</keyword>
<dbReference type="Pfam" id="PF01590">
    <property type="entry name" value="GAF"/>
    <property type="match status" value="1"/>
</dbReference>
<reference evidence="3" key="1">
    <citation type="journal article" date="2021" name="Nat. Commun.">
        <title>Genetic determinants of endophytism in the Arabidopsis root mycobiome.</title>
        <authorList>
            <person name="Mesny F."/>
            <person name="Miyauchi S."/>
            <person name="Thiergart T."/>
            <person name="Pickel B."/>
            <person name="Atanasova L."/>
            <person name="Karlsson M."/>
            <person name="Huettel B."/>
            <person name="Barry K.W."/>
            <person name="Haridas S."/>
            <person name="Chen C."/>
            <person name="Bauer D."/>
            <person name="Andreopoulos W."/>
            <person name="Pangilinan J."/>
            <person name="LaButti K."/>
            <person name="Riley R."/>
            <person name="Lipzen A."/>
            <person name="Clum A."/>
            <person name="Drula E."/>
            <person name="Henrissat B."/>
            <person name="Kohler A."/>
            <person name="Grigoriev I.V."/>
            <person name="Martin F.M."/>
            <person name="Hacquard S."/>
        </authorList>
    </citation>
    <scope>NUCLEOTIDE SEQUENCE</scope>
    <source>
        <strain evidence="3">MPI-CAGE-CH-0230</strain>
    </source>
</reference>
<dbReference type="EMBL" id="JAGTJQ010000012">
    <property type="protein sequence ID" value="KAH7016313.1"/>
    <property type="molecule type" value="Genomic_DNA"/>
</dbReference>
<dbReference type="PANTHER" id="PTHR43102:SF2">
    <property type="entry name" value="GAF DOMAIN-CONTAINING PROTEIN"/>
    <property type="match status" value="1"/>
</dbReference>
<feature type="region of interest" description="Disordered" evidence="1">
    <location>
        <begin position="436"/>
        <end position="496"/>
    </location>
</feature>
<dbReference type="Proteomes" id="UP000756346">
    <property type="component" value="Unassembled WGS sequence"/>
</dbReference>
<dbReference type="FunFam" id="1.10.287.130:FF:000023">
    <property type="entry name" value="Sensor histidine kinase/response regulator, putative"/>
    <property type="match status" value="1"/>
</dbReference>
<dbReference type="SUPFAM" id="SSF55781">
    <property type="entry name" value="GAF domain-like"/>
    <property type="match status" value="1"/>
</dbReference>
<dbReference type="InterPro" id="IPR036097">
    <property type="entry name" value="HisK_dim/P_sf"/>
</dbReference>
<evidence type="ECO:0000313" key="3">
    <source>
        <dbReference type="EMBL" id="KAH7016313.1"/>
    </source>
</evidence>
<sequence length="756" mass="81760">MAAAPPRDRDAARSREVRLSLESWQTAQGSAINVALNVDNIGLANLQRTGYTPQPSPDRALAAFAQLAVLRLGVERAMVSLIDSSTQTILAEANREDSHSAPDGAVRPPTVLWLGTTTLARHDAVCEHCLASTYTTTSTAPDGRQQHHTTQAFVVPDCSIDPRFQNRPYVRDSPYIRFYAGVPIISRAGHKIGAYAVSDGHVRDGLSLEDVQFMQGMARTIMEHLEWARDRVDRFKGERIVRGLAAFIESSAGPGGLPHSRATSTASIDHRPRTPQVALNSPRHPLSRQTSYFGNPAPATAPLLEKKHDTHDTLDAQAGALLPYSPGAPERRQSKGKSSSSNKRSKSDSMSTMLQQAADILCQSTLADGAVLLGASASSSRQTSWAAARPVNGALSSEDDEPVVSSPDASDLPSDVMDSMASPSTFRQNLLLPGMGASITSEDDSASERDTPRESGPSHTSSTTQQRATKNDSNDNHHNHHHHHHHHRKKPKTDHTELLQRIPGDKTVVFVPLFDHTDNSFSGGCFLWTAVAGRLMNLDDDLSYLRAFANSIMSQVARISAQKNEAAKTTFIASISHELRSPLHGILGAAEFLADTSADSFQAGLVSSISTCGKTLLDTLNHVLDYSKINRLGRTRRRKPADKEQVISGISSDSLDSLSLTAVVDLSALVEEVIDAIVIGHTFKQVPNASMPDDGAKSLGVGKLAPTPHVRWPEKSPSRCCHYAHFGGQSVVNLSCSALLRQSLLVIRMLETLNRL</sequence>
<evidence type="ECO:0000256" key="1">
    <source>
        <dbReference type="SAM" id="MobiDB-lite"/>
    </source>
</evidence>
<dbReference type="CDD" id="cd00082">
    <property type="entry name" value="HisKA"/>
    <property type="match status" value="1"/>
</dbReference>
<dbReference type="PANTHER" id="PTHR43102">
    <property type="entry name" value="SLR1143 PROTEIN"/>
    <property type="match status" value="1"/>
</dbReference>
<evidence type="ECO:0000313" key="4">
    <source>
        <dbReference type="Proteomes" id="UP000756346"/>
    </source>
</evidence>
<dbReference type="OrthoDB" id="303614at2759"/>
<protein>
    <recommendedName>
        <fullName evidence="2">Signal transduction histidine kinase dimerisation/phosphoacceptor domain-containing protein</fullName>
    </recommendedName>
</protein>
<dbReference type="GeneID" id="70191098"/>
<feature type="region of interest" description="Disordered" evidence="1">
    <location>
        <begin position="252"/>
        <end position="302"/>
    </location>
</feature>
<dbReference type="RefSeq" id="XP_046005937.1">
    <property type="nucleotide sequence ID" value="XM_046161552.1"/>
</dbReference>
<name>A0A9P9BJ31_9PEZI</name>